<dbReference type="Pfam" id="PF24566">
    <property type="entry name" value="HEAT_Ints3_C"/>
    <property type="match status" value="1"/>
</dbReference>
<name>A0A0B0P5R8_GOSAR</name>
<dbReference type="AlphaFoldDB" id="A0A0B0P5R8"/>
<feature type="domain" description="Integrator complex subunit 3 N-terminal" evidence="6">
    <location>
        <begin position="1"/>
        <end position="345"/>
    </location>
</feature>
<accession>A0A0B0P5R8</accession>
<evidence type="ECO:0000256" key="4">
    <source>
        <dbReference type="ARBA" id="ARBA00022490"/>
    </source>
</evidence>
<dbReference type="PANTHER" id="PTHR13587">
    <property type="entry name" value="INTEGRATOR COMPLEX SUBUNIT 3"/>
    <property type="match status" value="1"/>
</dbReference>
<keyword evidence="4" id="KW-0963">Cytoplasm</keyword>
<sequence length="822" mass="92933">MIDVSATGIDSLLVSLMRQIVGGDFSDGNLWLCFELASLCLSKWDCLLQEKPVVLTSALYTFLRLLADHCRVSNNLKLEMLRQMEIEFCVKMLRDQFQLCLKIGRDLVRLLQDLFHVPEFKSIWKDLVLSPSEFRTAEYLDISQLYCIRTSTRYFLLRITPEMETQLRFLLTHVMLGNQKRYQIWFENKFLLGPERESLIVDIVRFICCAHHPSNEIIQSNIIPRWAVIGWLLACCKKKYIEANGRLALFYDWLFFNEKVDNIMNIEPAMLLMVCSLPKYVNFTHSLLEFLLLLVDNYDLDRKTIILRGVSSAFNSLVQKGVVHSLDVLTRCDVLSPFIRERLQNLLLNDQGKVPRDLLPVDLPGHSTQSLRLPDMSCMGNSTQSTQEQFTSEGDDGLSTRVVVVPGGNEVDSIERLVESIGDIIKESYARGLQTLEAILFSIVNQCNQRNTSNSICSEDLLSKITKEFESNGYRLFTSLGSLAGVVECDDEICSATAVIIRTFIFSQNERIQEMLLLWARNGFPVGARLLSYALRLAHEAYAADLSICEEDIIRLLVEKLDYVDLTEMQFQIGLKKFSLFGDNHKLVFHLIKNSLNWNSVEQHKLWGLIRSELPVSEVQVEKIILEFFCSGKIDVNLSAIAAGGLLTLCSSCAPTSALVGTIMSLPNNFFQDFAAAALATWAASNASMLFDSITKFAEKLKMHPVPASASQNIGINLEWKISMMEAEYASHYVAADLKGCSIVCLPIPLNLHLPAVLIKLEETKACSKADITRICCLLSMPSLKQLKQQVTAAGCGQHTAVLMSRRYNIVQHVFQFFMCIY</sequence>
<dbReference type="EMBL" id="KN415555">
    <property type="protein sequence ID" value="KHG20370.1"/>
    <property type="molecule type" value="Genomic_DNA"/>
</dbReference>
<dbReference type="Pfam" id="PF10189">
    <property type="entry name" value="Ints3_N"/>
    <property type="match status" value="1"/>
</dbReference>
<evidence type="ECO:0000313" key="8">
    <source>
        <dbReference type="EMBL" id="KHG20370.1"/>
    </source>
</evidence>
<dbReference type="InterPro" id="IPR019333">
    <property type="entry name" value="INTS3_N"/>
</dbReference>
<dbReference type="InterPro" id="IPR045334">
    <property type="entry name" value="INTS3"/>
</dbReference>
<evidence type="ECO:0000313" key="9">
    <source>
        <dbReference type="Proteomes" id="UP000032142"/>
    </source>
</evidence>
<evidence type="ECO:0000256" key="3">
    <source>
        <dbReference type="ARBA" id="ARBA00006130"/>
    </source>
</evidence>
<dbReference type="GO" id="GO:0005737">
    <property type="term" value="C:cytoplasm"/>
    <property type="evidence" value="ECO:0007669"/>
    <property type="project" value="UniProtKB-SubCell"/>
</dbReference>
<proteinExistence type="inferred from homology"/>
<evidence type="ECO:0000256" key="2">
    <source>
        <dbReference type="ARBA" id="ARBA00004496"/>
    </source>
</evidence>
<evidence type="ECO:0000259" key="6">
    <source>
        <dbReference type="Pfam" id="PF10189"/>
    </source>
</evidence>
<organism evidence="8 9">
    <name type="scientific">Gossypium arboreum</name>
    <name type="common">Tree cotton</name>
    <name type="synonym">Gossypium nanking</name>
    <dbReference type="NCBI Taxonomy" id="29729"/>
    <lineage>
        <taxon>Eukaryota</taxon>
        <taxon>Viridiplantae</taxon>
        <taxon>Streptophyta</taxon>
        <taxon>Embryophyta</taxon>
        <taxon>Tracheophyta</taxon>
        <taxon>Spermatophyta</taxon>
        <taxon>Magnoliopsida</taxon>
        <taxon>eudicotyledons</taxon>
        <taxon>Gunneridae</taxon>
        <taxon>Pentapetalae</taxon>
        <taxon>rosids</taxon>
        <taxon>malvids</taxon>
        <taxon>Malvales</taxon>
        <taxon>Malvaceae</taxon>
        <taxon>Malvoideae</taxon>
        <taxon>Gossypium</taxon>
    </lineage>
</organism>
<evidence type="ECO:0000256" key="5">
    <source>
        <dbReference type="ARBA" id="ARBA00023242"/>
    </source>
</evidence>
<keyword evidence="5" id="KW-0539">Nucleus</keyword>
<feature type="domain" description="Ints3-like C-terminal" evidence="7">
    <location>
        <begin position="440"/>
        <end position="703"/>
    </location>
</feature>
<dbReference type="GO" id="GO:0005634">
    <property type="term" value="C:nucleus"/>
    <property type="evidence" value="ECO:0007669"/>
    <property type="project" value="UniProtKB-SubCell"/>
</dbReference>
<comment type="subcellular location">
    <subcellularLocation>
        <location evidence="2">Cytoplasm</location>
    </subcellularLocation>
    <subcellularLocation>
        <location evidence="1">Nucleus</location>
    </subcellularLocation>
</comment>
<comment type="similarity">
    <text evidence="3">Belongs to the Integrator subunit 3 family.</text>
</comment>
<gene>
    <name evidence="8" type="ORF">F383_07183</name>
</gene>
<evidence type="ECO:0000256" key="1">
    <source>
        <dbReference type="ARBA" id="ARBA00004123"/>
    </source>
</evidence>
<dbReference type="Proteomes" id="UP000032142">
    <property type="component" value="Unassembled WGS sequence"/>
</dbReference>
<reference evidence="9" key="1">
    <citation type="submission" date="2014-09" db="EMBL/GenBank/DDBJ databases">
        <authorList>
            <person name="Mudge J."/>
            <person name="Ramaraj T."/>
            <person name="Lindquist I.E."/>
            <person name="Bharti A.K."/>
            <person name="Sundararajan A."/>
            <person name="Cameron C.T."/>
            <person name="Woodward J.E."/>
            <person name="May G.D."/>
            <person name="Brubaker C."/>
            <person name="Broadhvest J."/>
            <person name="Wilkins T.A."/>
        </authorList>
    </citation>
    <scope>NUCLEOTIDE SEQUENCE</scope>
    <source>
        <strain evidence="9">cv. AKA8401</strain>
    </source>
</reference>
<dbReference type="PANTHER" id="PTHR13587:SF7">
    <property type="entry name" value="INTEGRATOR COMPLEX SUBUNIT 3"/>
    <property type="match status" value="1"/>
</dbReference>
<evidence type="ECO:0000259" key="7">
    <source>
        <dbReference type="Pfam" id="PF24566"/>
    </source>
</evidence>
<protein>
    <submittedName>
        <fullName evidence="8">Integrator complex subunit 3</fullName>
    </submittedName>
</protein>
<dbReference type="InterPro" id="IPR056518">
    <property type="entry name" value="HEAT_Ints3_C"/>
</dbReference>
<keyword evidence="9" id="KW-1185">Reference proteome</keyword>